<dbReference type="Gene3D" id="1.25.10.10">
    <property type="entry name" value="Leucine-rich Repeat Variant"/>
    <property type="match status" value="1"/>
</dbReference>
<keyword evidence="1" id="KW-0812">Transmembrane</keyword>
<organism evidence="2 3">
    <name type="scientific">Neglectibacter timonensis</name>
    <dbReference type="NCBI Taxonomy" id="1776382"/>
    <lineage>
        <taxon>Bacteria</taxon>
        <taxon>Bacillati</taxon>
        <taxon>Bacillota</taxon>
        <taxon>Clostridia</taxon>
        <taxon>Eubacteriales</taxon>
        <taxon>Oscillospiraceae</taxon>
        <taxon>Neglectibacter</taxon>
    </lineage>
</organism>
<dbReference type="Proteomes" id="UP001524473">
    <property type="component" value="Unassembled WGS sequence"/>
</dbReference>
<reference evidence="2 3" key="1">
    <citation type="submission" date="2022-06" db="EMBL/GenBank/DDBJ databases">
        <title>Isolation of gut microbiota from human fecal samples.</title>
        <authorList>
            <person name="Pamer E.G."/>
            <person name="Barat B."/>
            <person name="Waligurski E."/>
            <person name="Medina S."/>
            <person name="Paddock L."/>
            <person name="Mostad J."/>
        </authorList>
    </citation>
    <scope>NUCLEOTIDE SEQUENCE [LARGE SCALE GENOMIC DNA]</scope>
    <source>
        <strain evidence="2 3">DFI.9.73</strain>
    </source>
</reference>
<dbReference type="EMBL" id="JANFZH010000044">
    <property type="protein sequence ID" value="MCQ4841313.1"/>
    <property type="molecule type" value="Genomic_DNA"/>
</dbReference>
<dbReference type="PROSITE" id="PS51257">
    <property type="entry name" value="PROKAR_LIPOPROTEIN"/>
    <property type="match status" value="1"/>
</dbReference>
<keyword evidence="1" id="KW-0472">Membrane</keyword>
<dbReference type="RefSeq" id="WP_066860724.1">
    <property type="nucleotide sequence ID" value="NZ_CABKVV010000010.1"/>
</dbReference>
<keyword evidence="1" id="KW-1133">Transmembrane helix</keyword>
<keyword evidence="3" id="KW-1185">Reference proteome</keyword>
<name>A0ABT1S2Y9_9FIRM</name>
<dbReference type="GeneID" id="90531244"/>
<gene>
    <name evidence="2" type="ORF">NE695_15470</name>
</gene>
<dbReference type="SUPFAM" id="SSF48371">
    <property type="entry name" value="ARM repeat"/>
    <property type="match status" value="1"/>
</dbReference>
<evidence type="ECO:0000313" key="3">
    <source>
        <dbReference type="Proteomes" id="UP001524473"/>
    </source>
</evidence>
<evidence type="ECO:0000256" key="1">
    <source>
        <dbReference type="SAM" id="Phobius"/>
    </source>
</evidence>
<dbReference type="InterPro" id="IPR011989">
    <property type="entry name" value="ARM-like"/>
</dbReference>
<protein>
    <recommendedName>
        <fullName evidence="4">HEAT repeat protein</fullName>
    </recommendedName>
</protein>
<sequence>MPKASNLLLYLYLIMCACMLLFDLFSVLRRRFSLRAGEARQEQWKRYFNEICARGGNRPDEEEACRYALLRLVPWFLRPAMKGRGDDEVLYFLLRRLNALLEFQGAISWCLDQPSNRYPLIPWVQGKKAVFIRLGERYLNQDSAVRAFYAYLCRRCLLGGPEPEDPITQNMLYLVTDSSLYCRENSLSALYAFGGTEAVAQALVRLSRAGVLHSAKLITDGLLSFHGDRRQLSDVLWEHWEEFLPYYQTAIVNYLRMSDSRFCDRLLLLLKEEEEDRELRLAIVRYYRKNRYEPARETLQKLVRSSPTEGWEFAALAALSLESYPGDDTEKVLKQALSHRNWYVRSNAAEALLNLLARPVSELAPDLLPEVSGTARELGDALRERGWYVSLGRPRRAVAPDAPALKDVLEGEDRFARDILRYRLEAFQRE</sequence>
<evidence type="ECO:0008006" key="4">
    <source>
        <dbReference type="Google" id="ProtNLM"/>
    </source>
</evidence>
<dbReference type="InterPro" id="IPR016024">
    <property type="entry name" value="ARM-type_fold"/>
</dbReference>
<evidence type="ECO:0000313" key="2">
    <source>
        <dbReference type="EMBL" id="MCQ4841313.1"/>
    </source>
</evidence>
<feature type="transmembrane region" description="Helical" evidence="1">
    <location>
        <begin position="7"/>
        <end position="28"/>
    </location>
</feature>
<proteinExistence type="predicted"/>
<accession>A0ABT1S2Y9</accession>
<comment type="caution">
    <text evidence="2">The sequence shown here is derived from an EMBL/GenBank/DDBJ whole genome shotgun (WGS) entry which is preliminary data.</text>
</comment>